<dbReference type="Proteomes" id="UP000237105">
    <property type="component" value="Unassembled WGS sequence"/>
</dbReference>
<comment type="caution">
    <text evidence="2">The sequence shown here is derived from an EMBL/GenBank/DDBJ whole genome shotgun (WGS) entry which is preliminary data.</text>
</comment>
<reference evidence="3" key="1">
    <citation type="submission" date="2016-06" db="EMBL/GenBank/DDBJ databases">
        <title>Parallel loss of symbiosis genes in relatives of nitrogen-fixing non-legume Parasponia.</title>
        <authorList>
            <person name="Van Velzen R."/>
            <person name="Holmer R."/>
            <person name="Bu F."/>
            <person name="Rutten L."/>
            <person name="Van Zeijl A."/>
            <person name="Liu W."/>
            <person name="Santuari L."/>
            <person name="Cao Q."/>
            <person name="Sharma T."/>
            <person name="Shen D."/>
            <person name="Roswanjaya Y."/>
            <person name="Wardhani T."/>
            <person name="Kalhor M.S."/>
            <person name="Jansen J."/>
            <person name="Van den Hoogen J."/>
            <person name="Gungor B."/>
            <person name="Hartog M."/>
            <person name="Hontelez J."/>
            <person name="Verver J."/>
            <person name="Yang W.-C."/>
            <person name="Schijlen E."/>
            <person name="Repin R."/>
            <person name="Schilthuizen M."/>
            <person name="Schranz E."/>
            <person name="Heidstra R."/>
            <person name="Miyata K."/>
            <person name="Fedorova E."/>
            <person name="Kohlen W."/>
            <person name="Bisseling T."/>
            <person name="Smit S."/>
            <person name="Geurts R."/>
        </authorList>
    </citation>
    <scope>NUCLEOTIDE SEQUENCE [LARGE SCALE GENOMIC DNA]</scope>
    <source>
        <strain evidence="3">cv. WU1-14</strain>
    </source>
</reference>
<feature type="region of interest" description="Disordered" evidence="1">
    <location>
        <begin position="46"/>
        <end position="75"/>
    </location>
</feature>
<accession>A0A2P5D6Z9</accession>
<evidence type="ECO:0000313" key="2">
    <source>
        <dbReference type="EMBL" id="PON69044.1"/>
    </source>
</evidence>
<sequence>MLFFSTLYLRLKSFTKKLFNSVTGNGFRPLPPLSLSNASLPSNCPLPLPPLRSSSTPSASSSPNHRNSDIYNGINGGFWINGINDHELD</sequence>
<proteinExistence type="predicted"/>
<evidence type="ECO:0000256" key="1">
    <source>
        <dbReference type="SAM" id="MobiDB-lite"/>
    </source>
</evidence>
<dbReference type="EMBL" id="JXTB01000058">
    <property type="protein sequence ID" value="PON69044.1"/>
    <property type="molecule type" value="Genomic_DNA"/>
</dbReference>
<gene>
    <name evidence="2" type="ORF">PanWU01x14_090690</name>
</gene>
<evidence type="ECO:0000313" key="3">
    <source>
        <dbReference type="Proteomes" id="UP000237105"/>
    </source>
</evidence>
<organism evidence="2 3">
    <name type="scientific">Parasponia andersonii</name>
    <name type="common">Sponia andersonii</name>
    <dbReference type="NCBI Taxonomy" id="3476"/>
    <lineage>
        <taxon>Eukaryota</taxon>
        <taxon>Viridiplantae</taxon>
        <taxon>Streptophyta</taxon>
        <taxon>Embryophyta</taxon>
        <taxon>Tracheophyta</taxon>
        <taxon>Spermatophyta</taxon>
        <taxon>Magnoliopsida</taxon>
        <taxon>eudicotyledons</taxon>
        <taxon>Gunneridae</taxon>
        <taxon>Pentapetalae</taxon>
        <taxon>rosids</taxon>
        <taxon>fabids</taxon>
        <taxon>Rosales</taxon>
        <taxon>Cannabaceae</taxon>
        <taxon>Parasponia</taxon>
    </lineage>
</organism>
<name>A0A2P5D6Z9_PARAD</name>
<protein>
    <submittedName>
        <fullName evidence="2">Uncharacterized protein</fullName>
    </submittedName>
</protein>
<dbReference type="AlphaFoldDB" id="A0A2P5D6Z9"/>
<keyword evidence="3" id="KW-1185">Reference proteome</keyword>
<feature type="compositionally biased region" description="Low complexity" evidence="1">
    <location>
        <begin position="51"/>
        <end position="63"/>
    </location>
</feature>